<feature type="non-terminal residue" evidence="1">
    <location>
        <position position="1"/>
    </location>
</feature>
<reference evidence="1" key="1">
    <citation type="submission" date="2018-05" db="EMBL/GenBank/DDBJ databases">
        <title>Draft genome of Mucuna pruriens seed.</title>
        <authorList>
            <person name="Nnadi N.E."/>
            <person name="Vos R."/>
            <person name="Hasami M.H."/>
            <person name="Devisetty U.K."/>
            <person name="Aguiy J.C."/>
        </authorList>
    </citation>
    <scope>NUCLEOTIDE SEQUENCE [LARGE SCALE GENOMIC DNA]</scope>
    <source>
        <strain evidence="1">JCA_2017</strain>
    </source>
</reference>
<evidence type="ECO:0000313" key="2">
    <source>
        <dbReference type="Proteomes" id="UP000257109"/>
    </source>
</evidence>
<evidence type="ECO:0000313" key="1">
    <source>
        <dbReference type="EMBL" id="RDX94418.1"/>
    </source>
</evidence>
<dbReference type="EMBL" id="QJKJ01004377">
    <property type="protein sequence ID" value="RDX94418.1"/>
    <property type="molecule type" value="Genomic_DNA"/>
</dbReference>
<organism evidence="1 2">
    <name type="scientific">Mucuna pruriens</name>
    <name type="common">Velvet bean</name>
    <name type="synonym">Dolichos pruriens</name>
    <dbReference type="NCBI Taxonomy" id="157652"/>
    <lineage>
        <taxon>Eukaryota</taxon>
        <taxon>Viridiplantae</taxon>
        <taxon>Streptophyta</taxon>
        <taxon>Embryophyta</taxon>
        <taxon>Tracheophyta</taxon>
        <taxon>Spermatophyta</taxon>
        <taxon>Magnoliopsida</taxon>
        <taxon>eudicotyledons</taxon>
        <taxon>Gunneridae</taxon>
        <taxon>Pentapetalae</taxon>
        <taxon>rosids</taxon>
        <taxon>fabids</taxon>
        <taxon>Fabales</taxon>
        <taxon>Fabaceae</taxon>
        <taxon>Papilionoideae</taxon>
        <taxon>50 kb inversion clade</taxon>
        <taxon>NPAAA clade</taxon>
        <taxon>indigoferoid/millettioid clade</taxon>
        <taxon>Phaseoleae</taxon>
        <taxon>Mucuna</taxon>
    </lineage>
</organism>
<protein>
    <submittedName>
        <fullName evidence="1">Uncharacterized protein</fullName>
    </submittedName>
</protein>
<comment type="caution">
    <text evidence="1">The sequence shown here is derived from an EMBL/GenBank/DDBJ whole genome shotgun (WGS) entry which is preliminary data.</text>
</comment>
<gene>
    <name evidence="1" type="ORF">CR513_23204</name>
</gene>
<keyword evidence="2" id="KW-1185">Reference proteome</keyword>
<dbReference type="Proteomes" id="UP000257109">
    <property type="component" value="Unassembled WGS sequence"/>
</dbReference>
<accession>A0A371GV50</accession>
<sequence length="103" mass="11614">MQNRILARIQIFEDKTRVPDEVILVETKGVSANRRRLGQLKASQPNEFVPAIQVSLLADSVSTCRLRLYKLTLDAEVIPSIQIPLGIKTNFAPAISSTWSFRY</sequence>
<name>A0A371GV50_MUCPR</name>
<proteinExistence type="predicted"/>
<dbReference type="AlphaFoldDB" id="A0A371GV50"/>